<keyword evidence="2" id="KW-1185">Reference proteome</keyword>
<dbReference type="EMBL" id="BLXT01005078">
    <property type="protein sequence ID" value="GFO19658.1"/>
    <property type="molecule type" value="Genomic_DNA"/>
</dbReference>
<organism evidence="1 2">
    <name type="scientific">Plakobranchus ocellatus</name>
    <dbReference type="NCBI Taxonomy" id="259542"/>
    <lineage>
        <taxon>Eukaryota</taxon>
        <taxon>Metazoa</taxon>
        <taxon>Spiralia</taxon>
        <taxon>Lophotrochozoa</taxon>
        <taxon>Mollusca</taxon>
        <taxon>Gastropoda</taxon>
        <taxon>Heterobranchia</taxon>
        <taxon>Euthyneura</taxon>
        <taxon>Panpulmonata</taxon>
        <taxon>Sacoglossa</taxon>
        <taxon>Placobranchoidea</taxon>
        <taxon>Plakobranchidae</taxon>
        <taxon>Plakobranchus</taxon>
    </lineage>
</organism>
<evidence type="ECO:0000313" key="1">
    <source>
        <dbReference type="EMBL" id="GFO19658.1"/>
    </source>
</evidence>
<proteinExistence type="predicted"/>
<dbReference type="AlphaFoldDB" id="A0AAV4BJA0"/>
<name>A0AAV4BJA0_9GAST</name>
<comment type="caution">
    <text evidence="1">The sequence shown here is derived from an EMBL/GenBank/DDBJ whole genome shotgun (WGS) entry which is preliminary data.</text>
</comment>
<dbReference type="Proteomes" id="UP000735302">
    <property type="component" value="Unassembled WGS sequence"/>
</dbReference>
<evidence type="ECO:0000313" key="2">
    <source>
        <dbReference type="Proteomes" id="UP000735302"/>
    </source>
</evidence>
<sequence length="111" mass="12514">MVWKRFLSTRPLQSELLTYIFPPAVVVVVSVTDTPIVGATFNWKKQVFNYPEYLTQPAFPQPLFVLALFLLSRSSRSLVYCSARVQAGAFWFTDCSGIVPTGRATHRQAGR</sequence>
<accession>A0AAV4BJA0</accession>
<protein>
    <submittedName>
        <fullName evidence="1">Uncharacterized protein</fullName>
    </submittedName>
</protein>
<reference evidence="1 2" key="1">
    <citation type="journal article" date="2021" name="Elife">
        <title>Chloroplast acquisition without the gene transfer in kleptoplastic sea slugs, Plakobranchus ocellatus.</title>
        <authorList>
            <person name="Maeda T."/>
            <person name="Takahashi S."/>
            <person name="Yoshida T."/>
            <person name="Shimamura S."/>
            <person name="Takaki Y."/>
            <person name="Nagai Y."/>
            <person name="Toyoda A."/>
            <person name="Suzuki Y."/>
            <person name="Arimoto A."/>
            <person name="Ishii H."/>
            <person name="Satoh N."/>
            <person name="Nishiyama T."/>
            <person name="Hasebe M."/>
            <person name="Maruyama T."/>
            <person name="Minagawa J."/>
            <person name="Obokata J."/>
            <person name="Shigenobu S."/>
        </authorList>
    </citation>
    <scope>NUCLEOTIDE SEQUENCE [LARGE SCALE GENOMIC DNA]</scope>
</reference>
<gene>
    <name evidence="1" type="ORF">PoB_004616300</name>
</gene>